<comment type="caution">
    <text evidence="5">The sequence shown here is derived from an EMBL/GenBank/DDBJ whole genome shotgun (WGS) entry which is preliminary data.</text>
</comment>
<dbReference type="PATRIC" id="fig|29290.4.peg.1142"/>
<dbReference type="Proteomes" id="UP000033423">
    <property type="component" value="Unassembled WGS sequence"/>
</dbReference>
<keyword evidence="2" id="KW-0547">Nucleotide-binding</keyword>
<protein>
    <submittedName>
        <fullName evidence="5">ABC transporter ATP-binding protein</fullName>
    </submittedName>
</protein>
<dbReference type="SMART" id="SM00382">
    <property type="entry name" value="AAA"/>
    <property type="match status" value="1"/>
</dbReference>
<dbReference type="AlphaFoldDB" id="A0A0F3GYI5"/>
<evidence type="ECO:0000259" key="4">
    <source>
        <dbReference type="PROSITE" id="PS50893"/>
    </source>
</evidence>
<dbReference type="InterPro" id="IPR003439">
    <property type="entry name" value="ABC_transporter-like_ATP-bd"/>
</dbReference>
<dbReference type="PROSITE" id="PS00211">
    <property type="entry name" value="ABC_TRANSPORTER_1"/>
    <property type="match status" value="1"/>
</dbReference>
<evidence type="ECO:0000313" key="5">
    <source>
        <dbReference type="EMBL" id="KJU86935.1"/>
    </source>
</evidence>
<dbReference type="Pfam" id="PF00005">
    <property type="entry name" value="ABC_tran"/>
    <property type="match status" value="1"/>
</dbReference>
<evidence type="ECO:0000256" key="2">
    <source>
        <dbReference type="ARBA" id="ARBA00022741"/>
    </source>
</evidence>
<dbReference type="PROSITE" id="PS50893">
    <property type="entry name" value="ABC_TRANSPORTER_2"/>
    <property type="match status" value="1"/>
</dbReference>
<organism evidence="5 6">
    <name type="scientific">Candidatus Magnetobacterium bavaricum</name>
    <dbReference type="NCBI Taxonomy" id="29290"/>
    <lineage>
        <taxon>Bacteria</taxon>
        <taxon>Pseudomonadati</taxon>
        <taxon>Nitrospirota</taxon>
        <taxon>Thermodesulfovibrionia</taxon>
        <taxon>Thermodesulfovibrionales</taxon>
        <taxon>Candidatus Magnetobacteriaceae</taxon>
        <taxon>Candidatus Magnetobacterium</taxon>
    </lineage>
</organism>
<name>A0A0F3GYI5_9BACT</name>
<dbReference type="InterPro" id="IPR050166">
    <property type="entry name" value="ABC_transporter_ATP-bind"/>
</dbReference>
<sequence>MNEKITSGVPYVSVGLSINHLTHVFKGTLILDELNCDFQKGSLIAVLGPSGCGKTTLLRCIAGLIRPTRGHVLLDGIAPSNARQQGVIGFAFQAPMLLPWRTALENVLLPLEIAKQSNPTTDKEINRNHAINLLSAVGLKEHADKMPRELSGGMKQRVSLARALITRPTFLFLDEPFNELDGISRNRLNVTVREICQTNALTTMMVTHSVEEAIFLADHIIILSSSPAKILHTLPIELDKKRDATTRMKDEFFGHMKQILRLIGEIK</sequence>
<dbReference type="EMBL" id="LACI01000394">
    <property type="protein sequence ID" value="KJU86935.1"/>
    <property type="molecule type" value="Genomic_DNA"/>
</dbReference>
<dbReference type="SUPFAM" id="SSF52540">
    <property type="entry name" value="P-loop containing nucleoside triphosphate hydrolases"/>
    <property type="match status" value="1"/>
</dbReference>
<proteinExistence type="predicted"/>
<evidence type="ECO:0000313" key="6">
    <source>
        <dbReference type="Proteomes" id="UP000033423"/>
    </source>
</evidence>
<dbReference type="InterPro" id="IPR027417">
    <property type="entry name" value="P-loop_NTPase"/>
</dbReference>
<evidence type="ECO:0000256" key="3">
    <source>
        <dbReference type="ARBA" id="ARBA00022840"/>
    </source>
</evidence>
<dbReference type="PANTHER" id="PTHR42788:SF13">
    <property type="entry name" value="ALIPHATIC SULFONATES IMPORT ATP-BINDING PROTEIN SSUB"/>
    <property type="match status" value="1"/>
</dbReference>
<dbReference type="PANTHER" id="PTHR42788">
    <property type="entry name" value="TAURINE IMPORT ATP-BINDING PROTEIN-RELATED"/>
    <property type="match status" value="1"/>
</dbReference>
<reference evidence="5 6" key="1">
    <citation type="submission" date="2015-02" db="EMBL/GenBank/DDBJ databases">
        <title>Single-cell genomics of uncultivated deep-branching MTB reveals a conserved set of magnetosome genes.</title>
        <authorList>
            <person name="Kolinko S."/>
            <person name="Richter M."/>
            <person name="Glockner F.O."/>
            <person name="Brachmann A."/>
            <person name="Schuler D."/>
        </authorList>
    </citation>
    <scope>NUCLEOTIDE SEQUENCE [LARGE SCALE GENOMIC DNA]</scope>
    <source>
        <strain evidence="5">TM-1</strain>
    </source>
</reference>
<dbReference type="InterPro" id="IPR017871">
    <property type="entry name" value="ABC_transporter-like_CS"/>
</dbReference>
<dbReference type="GO" id="GO:0016887">
    <property type="term" value="F:ATP hydrolysis activity"/>
    <property type="evidence" value="ECO:0007669"/>
    <property type="project" value="InterPro"/>
</dbReference>
<accession>A0A0F3GYI5</accession>
<evidence type="ECO:0000256" key="1">
    <source>
        <dbReference type="ARBA" id="ARBA00022448"/>
    </source>
</evidence>
<keyword evidence="6" id="KW-1185">Reference proteome</keyword>
<dbReference type="GO" id="GO:0005524">
    <property type="term" value="F:ATP binding"/>
    <property type="evidence" value="ECO:0007669"/>
    <property type="project" value="UniProtKB-KW"/>
</dbReference>
<dbReference type="Gene3D" id="3.40.50.300">
    <property type="entry name" value="P-loop containing nucleotide triphosphate hydrolases"/>
    <property type="match status" value="1"/>
</dbReference>
<keyword evidence="3 5" id="KW-0067">ATP-binding</keyword>
<gene>
    <name evidence="5" type="ORF">MBAV_000872</name>
</gene>
<dbReference type="InterPro" id="IPR003593">
    <property type="entry name" value="AAA+_ATPase"/>
</dbReference>
<keyword evidence="1" id="KW-0813">Transport</keyword>
<feature type="domain" description="ABC transporter" evidence="4">
    <location>
        <begin position="16"/>
        <end position="250"/>
    </location>
</feature>